<dbReference type="SMART" id="SM00028">
    <property type="entry name" value="TPR"/>
    <property type="match status" value="7"/>
</dbReference>
<feature type="repeat" description="TPR" evidence="10">
    <location>
        <begin position="404"/>
        <end position="437"/>
    </location>
</feature>
<protein>
    <recommendedName>
        <fullName evidence="12">Ancillary SecYEG translocon subunit/Cell division coordinator CpoB TPR domain-containing protein</fullName>
    </recommendedName>
</protein>
<evidence type="ECO:0000256" key="3">
    <source>
        <dbReference type="ARBA" id="ARBA00022737"/>
    </source>
</evidence>
<evidence type="ECO:0000256" key="5">
    <source>
        <dbReference type="ARBA" id="ARBA00022803"/>
    </source>
</evidence>
<evidence type="ECO:0000256" key="9">
    <source>
        <dbReference type="ARBA" id="ARBA00038030"/>
    </source>
</evidence>
<comment type="similarity">
    <text evidence="9">Belongs to the Tom70 family.</text>
</comment>
<keyword evidence="3" id="KW-0677">Repeat</keyword>
<evidence type="ECO:0000256" key="8">
    <source>
        <dbReference type="ARBA" id="ARBA00023136"/>
    </source>
</evidence>
<keyword evidence="7" id="KW-0496">Mitochondrion</keyword>
<comment type="subcellular location">
    <subcellularLocation>
        <location evidence="1">Mitochondrion outer membrane</location>
        <topology evidence="1">Single-pass membrane protein</topology>
    </subcellularLocation>
</comment>
<dbReference type="Gene3D" id="1.25.40.10">
    <property type="entry name" value="Tetratricopeptide repeat domain"/>
    <property type="match status" value="2"/>
</dbReference>
<accession>A0A7S4AH00</accession>
<dbReference type="InterPro" id="IPR019734">
    <property type="entry name" value="TPR_rpt"/>
</dbReference>
<dbReference type="PROSITE" id="PS50005">
    <property type="entry name" value="TPR"/>
    <property type="match status" value="2"/>
</dbReference>
<dbReference type="Pfam" id="PF09976">
    <property type="entry name" value="TPR_21"/>
    <property type="match status" value="1"/>
</dbReference>
<evidence type="ECO:0000256" key="11">
    <source>
        <dbReference type="SAM" id="MobiDB-lite"/>
    </source>
</evidence>
<evidence type="ECO:0000256" key="10">
    <source>
        <dbReference type="PROSITE-ProRule" id="PRU00339"/>
    </source>
</evidence>
<gene>
    <name evidence="13" type="ORF">PAUS00366_LOCUS8064</name>
</gene>
<dbReference type="SUPFAM" id="SSF48452">
    <property type="entry name" value="TPR-like"/>
    <property type="match status" value="2"/>
</dbReference>
<evidence type="ECO:0000259" key="12">
    <source>
        <dbReference type="Pfam" id="PF09976"/>
    </source>
</evidence>
<feature type="compositionally biased region" description="Low complexity" evidence="11">
    <location>
        <begin position="54"/>
        <end position="69"/>
    </location>
</feature>
<feature type="region of interest" description="Disordered" evidence="11">
    <location>
        <begin position="37"/>
        <end position="69"/>
    </location>
</feature>
<evidence type="ECO:0000256" key="2">
    <source>
        <dbReference type="ARBA" id="ARBA00022692"/>
    </source>
</evidence>
<organism evidence="13">
    <name type="scientific">Pseudo-nitzschia australis</name>
    <dbReference type="NCBI Taxonomy" id="44445"/>
    <lineage>
        <taxon>Eukaryota</taxon>
        <taxon>Sar</taxon>
        <taxon>Stramenopiles</taxon>
        <taxon>Ochrophyta</taxon>
        <taxon>Bacillariophyta</taxon>
        <taxon>Bacillariophyceae</taxon>
        <taxon>Bacillariophycidae</taxon>
        <taxon>Bacillariales</taxon>
        <taxon>Bacillariaceae</taxon>
        <taxon>Pseudo-nitzschia</taxon>
    </lineage>
</organism>
<evidence type="ECO:0000313" key="13">
    <source>
        <dbReference type="EMBL" id="CAE0715312.1"/>
    </source>
</evidence>
<dbReference type="InterPro" id="IPR018704">
    <property type="entry name" value="SecYEG/CpoB_TPR"/>
</dbReference>
<dbReference type="GO" id="GO:0005741">
    <property type="term" value="C:mitochondrial outer membrane"/>
    <property type="evidence" value="ECO:0007669"/>
    <property type="project" value="UniProtKB-SubCell"/>
</dbReference>
<keyword evidence="6" id="KW-1133">Transmembrane helix</keyword>
<reference evidence="13" key="1">
    <citation type="submission" date="2021-01" db="EMBL/GenBank/DDBJ databases">
        <authorList>
            <person name="Corre E."/>
            <person name="Pelletier E."/>
            <person name="Niang G."/>
            <person name="Scheremetjew M."/>
            <person name="Finn R."/>
            <person name="Kale V."/>
            <person name="Holt S."/>
            <person name="Cochrane G."/>
            <person name="Meng A."/>
            <person name="Brown T."/>
            <person name="Cohen L."/>
        </authorList>
    </citation>
    <scope>NUCLEOTIDE SEQUENCE</scope>
    <source>
        <strain evidence="13">10249 10 AB</strain>
    </source>
</reference>
<proteinExistence type="inferred from homology"/>
<keyword evidence="8" id="KW-0472">Membrane</keyword>
<keyword evidence="4" id="KW-1000">Mitochondrion outer membrane</keyword>
<feature type="repeat" description="TPR" evidence="10">
    <location>
        <begin position="506"/>
        <end position="539"/>
    </location>
</feature>
<evidence type="ECO:0000256" key="7">
    <source>
        <dbReference type="ARBA" id="ARBA00023128"/>
    </source>
</evidence>
<dbReference type="InterPro" id="IPR011990">
    <property type="entry name" value="TPR-like_helical_dom_sf"/>
</dbReference>
<evidence type="ECO:0000256" key="4">
    <source>
        <dbReference type="ARBA" id="ARBA00022787"/>
    </source>
</evidence>
<evidence type="ECO:0000256" key="6">
    <source>
        <dbReference type="ARBA" id="ARBA00022989"/>
    </source>
</evidence>
<sequence length="650" mass="72736">MPSRSSKNTQLLVVGLVAAATISLAIYFASTPATAKSIVDDDEEKKKKSKKLETPASKSSNSSSSSTDSTHAFVGGIVHLDDTPKRSNVTDEKELHSKIEELDKKGKALFKVKQYLEAASTFTEALDYIETHTDNSTSEGSSLNKQIVTLINNRSAMYEKGNLPELAVEDCDKILEGYDVTHIKARQRKIRILESKMHDYYQALVECCALQLQYMQQHRDQIRMGFPPSAPAPVKPEKLEELVQKLVPEHLEEYDKKIIKRINCKENPMLPSDYTLSQLLKSYTGFNAWMAIAAKDGTVSDMTQKMEELQSKPMDDATAIADVASLWMRIGRRHIFDENYALAREAILKGYALVEDDEMIQMAMQNDDFLRLLEWAGMVKHWAYELDAAIVCYRKCAELDPINAEVMVKQAGVLMDAGKHTESLDLFGRALAVDPDAVDALLHRANLRMIQSDLDSAKKDLDRCIRLRPDYVMARLRLAAVLSTSNDHDGAKSHLDAAAFAAPDSSDVLSYQGELYFTQNDFPRAIKEFEKAMALEPKNPTPYVNTALAVLNTPPEPGKQLEMANRACRLLERAIEVDPQCQIAYVQLGQLKLGMATDLKTAREVVELYEKGLSTCRTKDEMKDLMGMKLLTQAQVDGATAMKMESFSHQ</sequence>
<dbReference type="EMBL" id="HBIX01010671">
    <property type="protein sequence ID" value="CAE0715312.1"/>
    <property type="molecule type" value="Transcribed_RNA"/>
</dbReference>
<evidence type="ECO:0000256" key="1">
    <source>
        <dbReference type="ARBA" id="ARBA00004572"/>
    </source>
</evidence>
<name>A0A7S4AH00_9STRA</name>
<keyword evidence="2" id="KW-0812">Transmembrane</keyword>
<dbReference type="AlphaFoldDB" id="A0A7S4AH00"/>
<keyword evidence="5 10" id="KW-0802">TPR repeat</keyword>
<feature type="domain" description="Ancillary SecYEG translocon subunit/Cell division coordinator CpoB TPR" evidence="12">
    <location>
        <begin position="436"/>
        <end position="548"/>
    </location>
</feature>
<dbReference type="PANTHER" id="PTHR46208:SF1">
    <property type="entry name" value="MITOCHONDRIAL IMPORT RECEPTOR SUBUNIT TOM70"/>
    <property type="match status" value="1"/>
</dbReference>
<dbReference type="PANTHER" id="PTHR46208">
    <property type="entry name" value="MITOCHONDRIAL IMPORT RECEPTOR SUBUNIT TOM70"/>
    <property type="match status" value="1"/>
</dbReference>
<dbReference type="PROSITE" id="PS50293">
    <property type="entry name" value="TPR_REGION"/>
    <property type="match status" value="1"/>
</dbReference>